<evidence type="ECO:0000256" key="1">
    <source>
        <dbReference type="SAM" id="MobiDB-lite"/>
    </source>
</evidence>
<keyword evidence="4" id="KW-1185">Reference proteome</keyword>
<evidence type="ECO:0000313" key="3">
    <source>
        <dbReference type="EMBL" id="KAH7128358.1"/>
    </source>
</evidence>
<reference evidence="3" key="1">
    <citation type="journal article" date="2021" name="Nat. Commun.">
        <title>Genetic determinants of endophytism in the Arabidopsis root mycobiome.</title>
        <authorList>
            <person name="Mesny F."/>
            <person name="Miyauchi S."/>
            <person name="Thiergart T."/>
            <person name="Pickel B."/>
            <person name="Atanasova L."/>
            <person name="Karlsson M."/>
            <person name="Huettel B."/>
            <person name="Barry K.W."/>
            <person name="Haridas S."/>
            <person name="Chen C."/>
            <person name="Bauer D."/>
            <person name="Andreopoulos W."/>
            <person name="Pangilinan J."/>
            <person name="LaButti K."/>
            <person name="Riley R."/>
            <person name="Lipzen A."/>
            <person name="Clum A."/>
            <person name="Drula E."/>
            <person name="Henrissat B."/>
            <person name="Kohler A."/>
            <person name="Grigoriev I.V."/>
            <person name="Martin F.M."/>
            <person name="Hacquard S."/>
        </authorList>
    </citation>
    <scope>NUCLEOTIDE SEQUENCE</scope>
    <source>
        <strain evidence="3">MPI-CAGE-CH-0243</strain>
    </source>
</reference>
<sequence>MFKLISISLLAMTAGAQLTTSIWWPGNIDFYIGYVASVVGKEGDKTTLLLSFDKETNITNLPMPQTAASNYTVAPFSLGMYEVTSIKDVGEQTFRSDCTTRQGAGGDVCTYSTNGRAYWSEFCVDHTETVDLLIKTYRYTMSDSTAPPSVETVIASYNPLTNTYPAWCKSSGYNIPESEATTVVTWPARSAQQHRVVITAGAEKLTATAGATPTSTGPAATGTGKAGDNKGDATRQVAPALVGLGAAVAAFIL</sequence>
<feature type="region of interest" description="Disordered" evidence="1">
    <location>
        <begin position="208"/>
        <end position="231"/>
    </location>
</feature>
<feature type="signal peptide" evidence="2">
    <location>
        <begin position="1"/>
        <end position="16"/>
    </location>
</feature>
<dbReference type="EMBL" id="JAGMWT010000005">
    <property type="protein sequence ID" value="KAH7128358.1"/>
    <property type="molecule type" value="Genomic_DNA"/>
</dbReference>
<proteinExistence type="predicted"/>
<dbReference type="OrthoDB" id="3776815at2759"/>
<protein>
    <submittedName>
        <fullName evidence="3">Uncharacterized protein</fullName>
    </submittedName>
</protein>
<accession>A0A9P9IMV4</accession>
<feature type="compositionally biased region" description="Low complexity" evidence="1">
    <location>
        <begin position="208"/>
        <end position="223"/>
    </location>
</feature>
<dbReference type="AlphaFoldDB" id="A0A9P9IMV4"/>
<comment type="caution">
    <text evidence="3">The sequence shown here is derived from an EMBL/GenBank/DDBJ whole genome shotgun (WGS) entry which is preliminary data.</text>
</comment>
<gene>
    <name evidence="3" type="ORF">B0J11DRAFT_269206</name>
</gene>
<keyword evidence="2" id="KW-0732">Signal</keyword>
<evidence type="ECO:0000313" key="4">
    <source>
        <dbReference type="Proteomes" id="UP000700596"/>
    </source>
</evidence>
<feature type="chain" id="PRO_5040463362" evidence="2">
    <location>
        <begin position="17"/>
        <end position="253"/>
    </location>
</feature>
<organism evidence="3 4">
    <name type="scientific">Dendryphion nanum</name>
    <dbReference type="NCBI Taxonomy" id="256645"/>
    <lineage>
        <taxon>Eukaryota</taxon>
        <taxon>Fungi</taxon>
        <taxon>Dikarya</taxon>
        <taxon>Ascomycota</taxon>
        <taxon>Pezizomycotina</taxon>
        <taxon>Dothideomycetes</taxon>
        <taxon>Pleosporomycetidae</taxon>
        <taxon>Pleosporales</taxon>
        <taxon>Torulaceae</taxon>
        <taxon>Dendryphion</taxon>
    </lineage>
</organism>
<name>A0A9P9IMV4_9PLEO</name>
<dbReference type="Proteomes" id="UP000700596">
    <property type="component" value="Unassembled WGS sequence"/>
</dbReference>
<evidence type="ECO:0000256" key="2">
    <source>
        <dbReference type="SAM" id="SignalP"/>
    </source>
</evidence>